<name>A0A0G4HSA0_9ALVE</name>
<protein>
    <submittedName>
        <fullName evidence="2">Uncharacterized protein</fullName>
    </submittedName>
</protein>
<feature type="compositionally biased region" description="Acidic residues" evidence="1">
    <location>
        <begin position="262"/>
        <end position="272"/>
    </location>
</feature>
<feature type="compositionally biased region" description="Basic and acidic residues" evidence="1">
    <location>
        <begin position="821"/>
        <end position="852"/>
    </location>
</feature>
<feature type="compositionally biased region" description="Basic and acidic residues" evidence="1">
    <location>
        <begin position="714"/>
        <end position="733"/>
    </location>
</feature>
<feature type="compositionally biased region" description="Basic and acidic residues" evidence="1">
    <location>
        <begin position="158"/>
        <end position="175"/>
    </location>
</feature>
<feature type="region of interest" description="Disordered" evidence="1">
    <location>
        <begin position="305"/>
        <end position="443"/>
    </location>
</feature>
<feature type="compositionally biased region" description="Basic and acidic residues" evidence="1">
    <location>
        <begin position="665"/>
        <end position="679"/>
    </location>
</feature>
<feature type="compositionally biased region" description="Pro residues" evidence="1">
    <location>
        <begin position="583"/>
        <end position="596"/>
    </location>
</feature>
<accession>A0A0G4HSA0</accession>
<feature type="region of interest" description="Disordered" evidence="1">
    <location>
        <begin position="460"/>
        <end position="852"/>
    </location>
</feature>
<dbReference type="VEuPathDB" id="CryptoDB:Cvel_8250"/>
<evidence type="ECO:0000256" key="1">
    <source>
        <dbReference type="SAM" id="MobiDB-lite"/>
    </source>
</evidence>
<feature type="compositionally biased region" description="Pro residues" evidence="1">
    <location>
        <begin position="603"/>
        <end position="616"/>
    </location>
</feature>
<feature type="compositionally biased region" description="Low complexity" evidence="1">
    <location>
        <begin position="684"/>
        <end position="693"/>
    </location>
</feature>
<feature type="compositionally biased region" description="Low complexity" evidence="1">
    <location>
        <begin position="805"/>
        <end position="818"/>
    </location>
</feature>
<feature type="compositionally biased region" description="Low complexity" evidence="1">
    <location>
        <begin position="96"/>
        <end position="111"/>
    </location>
</feature>
<feature type="compositionally biased region" description="Basic and acidic residues" evidence="1">
    <location>
        <begin position="504"/>
        <end position="521"/>
    </location>
</feature>
<feature type="region of interest" description="Disordered" evidence="1">
    <location>
        <begin position="70"/>
        <end position="292"/>
    </location>
</feature>
<feature type="compositionally biased region" description="Basic and acidic residues" evidence="1">
    <location>
        <begin position="182"/>
        <end position="193"/>
    </location>
</feature>
<gene>
    <name evidence="2" type="ORF">Cvel_8250</name>
</gene>
<feature type="compositionally biased region" description="Basic and acidic residues" evidence="1">
    <location>
        <begin position="404"/>
        <end position="438"/>
    </location>
</feature>
<organism evidence="2">
    <name type="scientific">Chromera velia CCMP2878</name>
    <dbReference type="NCBI Taxonomy" id="1169474"/>
    <lineage>
        <taxon>Eukaryota</taxon>
        <taxon>Sar</taxon>
        <taxon>Alveolata</taxon>
        <taxon>Colpodellida</taxon>
        <taxon>Chromeraceae</taxon>
        <taxon>Chromera</taxon>
    </lineage>
</organism>
<dbReference type="AlphaFoldDB" id="A0A0G4HSA0"/>
<feature type="compositionally biased region" description="Basic and acidic residues" evidence="1">
    <location>
        <begin position="226"/>
        <end position="249"/>
    </location>
</feature>
<proteinExistence type="predicted"/>
<dbReference type="EMBL" id="CDMZ01003682">
    <property type="protein sequence ID" value="CEM47241.1"/>
    <property type="molecule type" value="Genomic_DNA"/>
</dbReference>
<feature type="compositionally biased region" description="Basic and acidic residues" evidence="1">
    <location>
        <begin position="761"/>
        <end position="780"/>
    </location>
</feature>
<feature type="compositionally biased region" description="Gly residues" evidence="1">
    <location>
        <begin position="789"/>
        <end position="804"/>
    </location>
</feature>
<feature type="compositionally biased region" description="Polar residues" evidence="1">
    <location>
        <begin position="315"/>
        <end position="332"/>
    </location>
</feature>
<reference evidence="2" key="1">
    <citation type="submission" date="2014-11" db="EMBL/GenBank/DDBJ databases">
        <authorList>
            <person name="Otto D Thomas"/>
            <person name="Naeem Raeece"/>
        </authorList>
    </citation>
    <scope>NUCLEOTIDE SEQUENCE</scope>
</reference>
<sequence>MRTGAGVWVERAEEAMADSAWGAVGRERVEIVELMRKEGWLNSCFDAILQRAIELELPFCPTPPPRSCYRSGFPSDDSEAEEGVDGFRFRSRHPPRSLSRASPRRSSASSRDSLHRRRRDEEENEWGGPPSVYRQRKFSSPRVSSYGHNNEGVEEWEERGGERDSDSRSYAEEARPFPLQSPEHDCDASKEEWVGLVEEGGDGEKERERGIHQWEKNEDEEEPGPDPDKPLDDRDERPDALLINRRELIENNLPEKPLSSLEAEEEEEEEEELEHKQPLPEGEEELEVVPIDKAEMRMHSLFSPHASLLCPPRSCLSNTLSSSPTVDRNISPSPSPPRQAHPSPSCFIADSHPEPKRSPLLPTPPSDKLAVPLSLLQENPKKTHNDAPQPTILPPPVQWQKQKKNPEKENTRSGDCEEDKHDLRRRHTCPESHPHVPYEHAGSLSVNPLGAAWTAALSGSLAENQGGERGSVPRPPAHTSLSGSFSSFPVFPAPTVPRGGGGGDKQRECQDTKASPHETKEGGSIFPDTSGEAAVRPFPGPGLGGPVEGAERWGGVSHGFFMMRQQRQNPSWGGQGYPTQPMQQPPPPPPGPPPPLQSDTNPTRPPQRQPHLPLPFPLVHINSRFPAPPQPQPKKILRRPQGKSDRTELQNTKDVCPSRGFPFGHGDKIPTGRDEDVLGRMRSSLDSGLSSDSFDLRVSTETGRVEGGGEGNQEDFRGEREEPASPFDLRRETAFLLSASQKKAENKEGGGLSRSISEEWEDRKGGEGGGKERWGSDGERKKFKSGQTILGGGSQSPHENGGGSLFPSPSSLPPASNGRGVGDDSASRPSLLDDRAKPFRKEAERVGEVRDEMNDNVCEGSAMHAIGGTARK</sequence>
<feature type="compositionally biased region" description="Basic and acidic residues" evidence="1">
    <location>
        <begin position="202"/>
        <end position="216"/>
    </location>
</feature>
<evidence type="ECO:0000313" key="2">
    <source>
        <dbReference type="EMBL" id="CEM47241.1"/>
    </source>
</evidence>